<dbReference type="SMR" id="A0A0K1NZC2"/>
<dbReference type="InterPro" id="IPR043158">
    <property type="entry name" value="Wnt_C"/>
</dbReference>
<reference evidence="11" key="1">
    <citation type="journal article" date="2015" name="BMC Biol.">
        <title>The study of Priapulus caudatus reveals conserved molecular patterning underlying different gut morphogenesis in the Ecdysozoa.</title>
        <authorList>
            <person name="Martin-Duran J.M."/>
            <person name="Hejnol A."/>
        </authorList>
    </citation>
    <scope>NUCLEOTIDE SEQUENCE</scope>
</reference>
<dbReference type="PRINTS" id="PR01349">
    <property type="entry name" value="WNTPROTEIN"/>
</dbReference>
<evidence type="ECO:0000256" key="9">
    <source>
        <dbReference type="RuleBase" id="RU003500"/>
    </source>
</evidence>
<evidence type="ECO:0000256" key="4">
    <source>
        <dbReference type="ARBA" id="ARBA00022525"/>
    </source>
</evidence>
<dbReference type="EMBL" id="KP013754">
    <property type="protein sequence ID" value="AKU77017.1"/>
    <property type="molecule type" value="mRNA"/>
</dbReference>
<dbReference type="PROSITE" id="PS00246">
    <property type="entry name" value="WNT1"/>
    <property type="match status" value="1"/>
</dbReference>
<keyword evidence="5" id="KW-0272">Extracellular matrix</keyword>
<dbReference type="Gene3D" id="3.30.2460.20">
    <property type="match status" value="1"/>
</dbReference>
<evidence type="ECO:0000256" key="10">
    <source>
        <dbReference type="SAM" id="SignalP"/>
    </source>
</evidence>
<dbReference type="Pfam" id="PF00110">
    <property type="entry name" value="wnt"/>
    <property type="match status" value="1"/>
</dbReference>
<organism evidence="11">
    <name type="scientific">Priapulus caudatus</name>
    <name type="common">Priapulid worm</name>
    <dbReference type="NCBI Taxonomy" id="37621"/>
    <lineage>
        <taxon>Eukaryota</taxon>
        <taxon>Metazoa</taxon>
        <taxon>Ecdysozoa</taxon>
        <taxon>Scalidophora</taxon>
        <taxon>Priapulida</taxon>
        <taxon>Priapulimorpha</taxon>
        <taxon>Priapulimorphida</taxon>
        <taxon>Priapulidae</taxon>
        <taxon>Priapulus</taxon>
    </lineage>
</organism>
<dbReference type="FunFam" id="3.30.2460.20:FF:000001">
    <property type="entry name" value="Wnt homolog"/>
    <property type="match status" value="1"/>
</dbReference>
<evidence type="ECO:0000256" key="6">
    <source>
        <dbReference type="ARBA" id="ARBA00022687"/>
    </source>
</evidence>
<evidence type="ECO:0000256" key="5">
    <source>
        <dbReference type="ARBA" id="ARBA00022530"/>
    </source>
</evidence>
<name>A0A0K1NZC2_PRICU</name>
<evidence type="ECO:0000256" key="8">
    <source>
        <dbReference type="ARBA" id="ARBA00023288"/>
    </source>
</evidence>
<evidence type="ECO:0000256" key="3">
    <source>
        <dbReference type="ARBA" id="ARBA00022473"/>
    </source>
</evidence>
<keyword evidence="6 9" id="KW-0879">Wnt signaling pathway</keyword>
<evidence type="ECO:0000256" key="7">
    <source>
        <dbReference type="ARBA" id="ARBA00023157"/>
    </source>
</evidence>
<keyword evidence="8" id="KW-0449">Lipoprotein</keyword>
<dbReference type="GO" id="GO:0060070">
    <property type="term" value="P:canonical Wnt signaling pathway"/>
    <property type="evidence" value="ECO:0007669"/>
    <property type="project" value="TreeGrafter"/>
</dbReference>
<dbReference type="AlphaFoldDB" id="A0A0K1NZC2"/>
<dbReference type="InterPro" id="IPR005817">
    <property type="entry name" value="Wnt"/>
</dbReference>
<gene>
    <name evidence="11" type="primary">wnt1</name>
</gene>
<keyword evidence="3 9" id="KW-0217">Developmental protein</keyword>
<feature type="signal peptide" evidence="10">
    <location>
        <begin position="1"/>
        <end position="29"/>
    </location>
</feature>
<dbReference type="GO" id="GO:0005125">
    <property type="term" value="F:cytokine activity"/>
    <property type="evidence" value="ECO:0007669"/>
    <property type="project" value="TreeGrafter"/>
</dbReference>
<protein>
    <recommendedName>
        <fullName evidence="9">Protein Wnt</fullName>
    </recommendedName>
</protein>
<feature type="chain" id="PRO_5005465067" description="Protein Wnt" evidence="10">
    <location>
        <begin position="30"/>
        <end position="383"/>
    </location>
</feature>
<dbReference type="OrthoDB" id="5945655at2759"/>
<dbReference type="CDD" id="cd19333">
    <property type="entry name" value="Wnt_Wnt1"/>
    <property type="match status" value="1"/>
</dbReference>
<proteinExistence type="evidence at transcript level"/>
<dbReference type="PANTHER" id="PTHR12027:SF91">
    <property type="entry name" value="PROTO-ONCOGENE WNT-1"/>
    <property type="match status" value="1"/>
</dbReference>
<dbReference type="GO" id="GO:0005615">
    <property type="term" value="C:extracellular space"/>
    <property type="evidence" value="ECO:0007669"/>
    <property type="project" value="TreeGrafter"/>
</dbReference>
<evidence type="ECO:0000313" key="11">
    <source>
        <dbReference type="EMBL" id="AKU77017.1"/>
    </source>
</evidence>
<dbReference type="PANTHER" id="PTHR12027">
    <property type="entry name" value="WNT RELATED"/>
    <property type="match status" value="1"/>
</dbReference>
<comment type="similarity">
    <text evidence="2 9">Belongs to the Wnt family.</text>
</comment>
<comment type="subcellular location">
    <subcellularLocation>
        <location evidence="1 9">Secreted</location>
        <location evidence="1 9">Extracellular space</location>
        <location evidence="1 9">Extracellular matrix</location>
    </subcellularLocation>
</comment>
<keyword evidence="7" id="KW-1015">Disulfide bond</keyword>
<comment type="function">
    <text evidence="9">Ligand for members of the frizzled family of seven transmembrane receptors.</text>
</comment>
<dbReference type="InterPro" id="IPR018161">
    <property type="entry name" value="Wnt_CS"/>
</dbReference>
<dbReference type="GO" id="GO:0000902">
    <property type="term" value="P:cell morphogenesis"/>
    <property type="evidence" value="ECO:0007669"/>
    <property type="project" value="UniProtKB-ARBA"/>
</dbReference>
<keyword evidence="10" id="KW-0732">Signal</keyword>
<dbReference type="SMART" id="SM00097">
    <property type="entry name" value="WNT1"/>
    <property type="match status" value="1"/>
</dbReference>
<dbReference type="GO" id="GO:0045165">
    <property type="term" value="P:cell fate commitment"/>
    <property type="evidence" value="ECO:0007669"/>
    <property type="project" value="TreeGrafter"/>
</dbReference>
<keyword evidence="4" id="KW-0964">Secreted</keyword>
<dbReference type="GO" id="GO:0005109">
    <property type="term" value="F:frizzled binding"/>
    <property type="evidence" value="ECO:0007669"/>
    <property type="project" value="TreeGrafter"/>
</dbReference>
<evidence type="ECO:0000256" key="1">
    <source>
        <dbReference type="ARBA" id="ARBA00004498"/>
    </source>
</evidence>
<dbReference type="GO" id="GO:0030182">
    <property type="term" value="P:neuron differentiation"/>
    <property type="evidence" value="ECO:0007669"/>
    <property type="project" value="TreeGrafter"/>
</dbReference>
<accession>A0A0K1NZC2</accession>
<evidence type="ECO:0000256" key="2">
    <source>
        <dbReference type="ARBA" id="ARBA00005683"/>
    </source>
</evidence>
<sequence>MLSKMLYAKLSSIFVLLLMCCVPQAVVTAKRHRGSKWWLIHRGVVNAGAPSNNVLVNAKGDPVFLDARQQPFNRRQRRLVRKNAGSLVAIAKGTQRAINECKHQFKERRWNCPTYDGDHGKATFGNILRKGCRETAFIYAITSAGVGHTIARACSEGSIQTCTCDYSKRGPSGRDWEWGGCSGNVQFGYKFSRRFVDAAEKGKDIRYKMNLHNNNAGRLHVNTEMRQECKCHGMSGSCTVKTCWMRLPSFREVGTLLKDRFDGASRVTIGNRGNSNRAPRGKLKFEMETYNKNHKPPTRRDLVYIDNSPDFCAVDPTSGSEGTLGRQCNATSIGVDGCDLMCCGRGYRSEEREVVERCSCTFHWCCQVKCEICRSKKMVHTCL</sequence>